<sequence>MLIVDATNTGRSAAGERLLRKHLWARGVGRDRIRITSAGLNADDGVAMQDLAREVIQAHGGSAQGFAARSLSEAMVEATDLFVVGTGYERDELVRRHPRTLGRSFTMSEVARLYEGLGLASPLHEHPTVLERLRTGRDVPTDWDLPPWESLEERAHAVGARINEAADRIADIWAATAPTSSAPVAPPGGGEGAFLVDAFGVTVAVHCEGAGGDALSDAGRRAWSRCLVERGDADVRVDVMVGPDPEVLTAARARGVLAYPDVDRALHHLSPAITVRAIEQRVGSLVMLHAAGLASPTGDVVGFVAPSGTGKTTIARTLGAHYAYVTDETLAVDVGRTVLPYPKPLSVLESAGPMKDQWGPESLDLLPPPPGRLRLARLALVERVQDAPSLPVVEELPLLHGLAFLAEQVSYLSRLPLQLHTLADLVESIGGLVRIRYREARDLLPLMPSLFEGAR</sequence>
<proteinExistence type="predicted"/>
<dbReference type="InterPro" id="IPR023485">
    <property type="entry name" value="Ptyr_pPase"/>
</dbReference>
<comment type="caution">
    <text evidence="2">The sequence shown here is derived from an EMBL/GenBank/DDBJ whole genome shotgun (WGS) entry which is preliminary data.</text>
</comment>
<dbReference type="RefSeq" id="WP_301132248.1">
    <property type="nucleotide sequence ID" value="NZ_JAUHPW010000004.1"/>
</dbReference>
<evidence type="ECO:0000259" key="1">
    <source>
        <dbReference type="Pfam" id="PF01451"/>
    </source>
</evidence>
<dbReference type="Gene3D" id="3.40.50.2300">
    <property type="match status" value="1"/>
</dbReference>
<feature type="domain" description="Phosphotyrosine protein phosphatase I" evidence="1">
    <location>
        <begin position="3"/>
        <end position="84"/>
    </location>
</feature>
<accession>A0ABT8G8H6</accession>
<dbReference type="SUPFAM" id="SSF52788">
    <property type="entry name" value="Phosphotyrosine protein phosphatases I"/>
    <property type="match status" value="1"/>
</dbReference>
<evidence type="ECO:0000313" key="3">
    <source>
        <dbReference type="Proteomes" id="UP001172728"/>
    </source>
</evidence>
<dbReference type="SUPFAM" id="SSF52540">
    <property type="entry name" value="P-loop containing nucleoside triphosphate hydrolases"/>
    <property type="match status" value="1"/>
</dbReference>
<dbReference type="InterPro" id="IPR036196">
    <property type="entry name" value="Ptyr_pPase_sf"/>
</dbReference>
<gene>
    <name evidence="2" type="ORF">QQX09_06150</name>
</gene>
<keyword evidence="3" id="KW-1185">Reference proteome</keyword>
<evidence type="ECO:0000313" key="2">
    <source>
        <dbReference type="EMBL" id="MDN4475433.1"/>
    </source>
</evidence>
<dbReference type="Proteomes" id="UP001172728">
    <property type="component" value="Unassembled WGS sequence"/>
</dbReference>
<dbReference type="InterPro" id="IPR027417">
    <property type="entry name" value="P-loop_NTPase"/>
</dbReference>
<protein>
    <recommendedName>
        <fullName evidence="1">Phosphotyrosine protein phosphatase I domain-containing protein</fullName>
    </recommendedName>
</protein>
<dbReference type="Pfam" id="PF01451">
    <property type="entry name" value="LMWPc"/>
    <property type="match status" value="1"/>
</dbReference>
<reference evidence="2" key="1">
    <citation type="submission" date="2023-06" db="EMBL/GenBank/DDBJ databases">
        <title>Sysu t00192.</title>
        <authorList>
            <person name="Gao L."/>
            <person name="Fang B.-Z."/>
            <person name="Li W.-J."/>
        </authorList>
    </citation>
    <scope>NUCLEOTIDE SEQUENCE</scope>
    <source>
        <strain evidence="2">SYSU T00192</strain>
    </source>
</reference>
<dbReference type="EMBL" id="JAUHPW010000004">
    <property type="protein sequence ID" value="MDN4475433.1"/>
    <property type="molecule type" value="Genomic_DNA"/>
</dbReference>
<name>A0ABT8G8H6_9MICO</name>
<organism evidence="2 3">
    <name type="scientific">Demequina litoralis</name>
    <dbReference type="NCBI Taxonomy" id="3051660"/>
    <lineage>
        <taxon>Bacteria</taxon>
        <taxon>Bacillati</taxon>
        <taxon>Actinomycetota</taxon>
        <taxon>Actinomycetes</taxon>
        <taxon>Micrococcales</taxon>
        <taxon>Demequinaceae</taxon>
        <taxon>Demequina</taxon>
    </lineage>
</organism>